<feature type="region of interest" description="Disordered" evidence="1">
    <location>
        <begin position="33"/>
        <end position="54"/>
    </location>
</feature>
<proteinExistence type="predicted"/>
<evidence type="ECO:0000313" key="3">
    <source>
        <dbReference type="Proteomes" id="UP000001950"/>
    </source>
</evidence>
<sequence>MLNVTKAKQLKGKAYDILSDAQTLNENANSLEGVAQGTTATSDEALKQKAGNDDRTPGTLRYLAKELYDAANALSGAVSSGDDSAASSLATEVGASEGTVGKLREKLKELAAASGELTTPATEVRNAYDTVSGAFKAVQEQNNPPHNKYKDHQNEYQAVVSAWEAFNKVYNADLKKLAKDLKNAVGETTSSGLQQALSNLNTIGTTQNAEDVIKKFNEVAGKYKAVKALESTYQAIIDTKSHYDNVLSKFTDLQRATKLKAEATNLSGKAQSLSTKAGELYTALSGQTVAQAKVTALKNAASKPSPENEKGLKQLLVELNNLRGSALVAKAKEVTIKFEGFSPDSVQSTYNAVKNNDKAKQQVSQFGAVKSAFKALQTEYNKGKWKNISLRSTV</sequence>
<dbReference type="KEGG" id="tan:TA21385"/>
<dbReference type="VEuPathDB" id="PiroplasmaDB:TA21385"/>
<evidence type="ECO:0000313" key="2">
    <source>
        <dbReference type="EMBL" id="CAI73759.1"/>
    </source>
</evidence>
<name>Q4UGN0_THEAN</name>
<protein>
    <submittedName>
        <fullName evidence="2">Uncharacterized protein</fullName>
    </submittedName>
</protein>
<feature type="compositionally biased region" description="Polar residues" evidence="1">
    <location>
        <begin position="33"/>
        <end position="42"/>
    </location>
</feature>
<reference evidence="2 3" key="1">
    <citation type="journal article" date="2005" name="Science">
        <title>Genome of the host-cell transforming parasite Theileria annulata compared with T. parva.</title>
        <authorList>
            <person name="Pain A."/>
            <person name="Renauld H."/>
            <person name="Berriman M."/>
            <person name="Murphy L."/>
            <person name="Yeats C.A."/>
            <person name="Weir W."/>
            <person name="Kerhornou A."/>
            <person name="Aslett M."/>
            <person name="Bishop R."/>
            <person name="Bouchier C."/>
            <person name="Cochet M."/>
            <person name="Coulson R.M.R."/>
            <person name="Cronin A."/>
            <person name="de Villiers E.P."/>
            <person name="Fraser A."/>
            <person name="Fosker N."/>
            <person name="Gardner M."/>
            <person name="Goble A."/>
            <person name="Griffiths-Jones S."/>
            <person name="Harris D.E."/>
            <person name="Katzer F."/>
            <person name="Larke N."/>
            <person name="Lord A."/>
            <person name="Maser P."/>
            <person name="McKellar S."/>
            <person name="Mooney P."/>
            <person name="Morton F."/>
            <person name="Nene V."/>
            <person name="O'Neil S."/>
            <person name="Price C."/>
            <person name="Quail M.A."/>
            <person name="Rabbinowitsch E."/>
            <person name="Rawlings N.D."/>
            <person name="Rutter S."/>
            <person name="Saunders D."/>
            <person name="Seeger K."/>
            <person name="Shah T."/>
            <person name="Squares R."/>
            <person name="Squares S."/>
            <person name="Tivey A."/>
            <person name="Walker A.R."/>
            <person name="Woodward J."/>
            <person name="Dobbelaere D.A.E."/>
            <person name="Langsley G."/>
            <person name="Rajandream M.A."/>
            <person name="McKeever D."/>
            <person name="Shiels B."/>
            <person name="Tait A."/>
            <person name="Barrell B.G."/>
            <person name="Hall N."/>
        </authorList>
    </citation>
    <scope>NUCLEOTIDE SEQUENCE [LARGE SCALE GENOMIC DNA]</scope>
    <source>
        <strain evidence="3">Ankara</strain>
    </source>
</reference>
<gene>
    <name evidence="2" type="ORF">TA21385</name>
</gene>
<evidence type="ECO:0000256" key="1">
    <source>
        <dbReference type="SAM" id="MobiDB-lite"/>
    </source>
</evidence>
<dbReference type="AlphaFoldDB" id="Q4UGN0"/>
<dbReference type="EMBL" id="CR940347">
    <property type="protein sequence ID" value="CAI73759.1"/>
    <property type="molecule type" value="Genomic_DNA"/>
</dbReference>
<organism evidence="2 3">
    <name type="scientific">Theileria annulata</name>
    <dbReference type="NCBI Taxonomy" id="5874"/>
    <lineage>
        <taxon>Eukaryota</taxon>
        <taxon>Sar</taxon>
        <taxon>Alveolata</taxon>
        <taxon>Apicomplexa</taxon>
        <taxon>Aconoidasida</taxon>
        <taxon>Piroplasmida</taxon>
        <taxon>Theileriidae</taxon>
        <taxon>Theileria</taxon>
    </lineage>
</organism>
<dbReference type="Proteomes" id="UP000001950">
    <property type="component" value="Chromosome 1"/>
</dbReference>
<dbReference type="GeneID" id="3863435"/>
<dbReference type="Gene3D" id="1.20.58.60">
    <property type="match status" value="1"/>
</dbReference>
<dbReference type="InParanoid" id="Q4UGN0"/>
<dbReference type="STRING" id="5874.Q4UGN0"/>
<dbReference type="RefSeq" id="XP_954436.1">
    <property type="nucleotide sequence ID" value="XM_949343.1"/>
</dbReference>
<keyword evidence="3" id="KW-1185">Reference proteome</keyword>
<accession>Q4UGN0</accession>
<feature type="compositionally biased region" description="Basic and acidic residues" evidence="1">
    <location>
        <begin position="44"/>
        <end position="54"/>
    </location>
</feature>
<dbReference type="eggNOG" id="ENOG502QU51">
    <property type="taxonomic scope" value="Eukaryota"/>
</dbReference>